<gene>
    <name evidence="10" type="ORF">CcCBS67573_g01554</name>
</gene>
<feature type="coiled-coil region" evidence="5">
    <location>
        <begin position="263"/>
        <end position="297"/>
    </location>
</feature>
<feature type="transmembrane region" description="Helical" evidence="7">
    <location>
        <begin position="80"/>
        <end position="104"/>
    </location>
</feature>
<dbReference type="Pfam" id="PF12537">
    <property type="entry name" value="GPHR_N"/>
    <property type="match status" value="1"/>
</dbReference>
<name>A0A507FLR7_9FUNG</name>
<dbReference type="InterPro" id="IPR022535">
    <property type="entry name" value="Golgi_pH-regulator_cons_dom"/>
</dbReference>
<evidence type="ECO:0000259" key="9">
    <source>
        <dbReference type="Pfam" id="PF12537"/>
    </source>
</evidence>
<sequence length="570" mass="62058">MESVTALCIAAASLPFLLGAGRIACGYVVASADYANLIESRQLDPRAHVLFSVSFALSCLVFETLLIDILALIPAKAANLLWVIVLVSNLVCVLVVLPAAVGLITCPSWVANTHRYLFAMIAWLSFIIIFMRITAPTGTASTTYFSAVTGLFSIHQNITRISGIGVALMAILSGFGAVFTPYTTLLVFVKNIDDGLVAEKECELERTQDAVLEKRRRVMELQEHRNRSGSSRSSVSGETAGVGGFMRRVIGGVKSGILGNDELLSLKNELRALESLLQTLNRDLEELQYERNRFKASKTIQGRFMNILGYFFSFYCIYKIVTVEFALSSHSNCVAKLTSIPHRTLPHPHLTKLSNYSRLSNTQSLINLVFHRHGGTDPITLGIDLAIKAMASSENNPGAESSSPTIDVEASAQQLSFLFVGVLVASSVRALVIQFSKVFRMIAGNASNIADVIILFFAQIMNMYCLSLVLMMRISLPPKYSAIISNVLGDVQFQFYQRWFDSIFLVSALASFVFLYALSDDASAPLSTLSTQRSGFMETPSSRASSVLFSSSSRTGSAASMEGLLGKKGS</sequence>
<dbReference type="PANTHER" id="PTHR15948">
    <property type="entry name" value="G-PROTEIN COUPLED RECEPTOR 89-RELATED"/>
    <property type="match status" value="1"/>
</dbReference>
<feature type="region of interest" description="Disordered" evidence="6">
    <location>
        <begin position="534"/>
        <end position="570"/>
    </location>
</feature>
<feature type="domain" description="Golgi pH regulator conserved" evidence="9">
    <location>
        <begin position="152"/>
        <end position="217"/>
    </location>
</feature>
<feature type="transmembrane region" description="Helical" evidence="7">
    <location>
        <begin position="164"/>
        <end position="189"/>
    </location>
</feature>
<evidence type="ECO:0000256" key="3">
    <source>
        <dbReference type="ARBA" id="ARBA00022989"/>
    </source>
</evidence>
<keyword evidence="4 7" id="KW-0472">Membrane</keyword>
<feature type="transmembrane region" description="Helical" evidence="7">
    <location>
        <begin position="496"/>
        <end position="518"/>
    </location>
</feature>
<proteinExistence type="predicted"/>
<feature type="transmembrane region" description="Helical" evidence="7">
    <location>
        <begin position="50"/>
        <end position="73"/>
    </location>
</feature>
<keyword evidence="5" id="KW-0175">Coiled coil</keyword>
<keyword evidence="2 7" id="KW-0812">Transmembrane</keyword>
<dbReference type="OrthoDB" id="264392at2759"/>
<dbReference type="AlphaFoldDB" id="A0A507FLR7"/>
<feature type="coiled-coil region" evidence="5">
    <location>
        <begin position="197"/>
        <end position="224"/>
    </location>
</feature>
<comment type="subcellular location">
    <subcellularLocation>
        <location evidence="1">Membrane</location>
        <topology evidence="1">Multi-pass membrane protein</topology>
    </subcellularLocation>
</comment>
<organism evidence="10 11">
    <name type="scientific">Chytriomyces confervae</name>
    <dbReference type="NCBI Taxonomy" id="246404"/>
    <lineage>
        <taxon>Eukaryota</taxon>
        <taxon>Fungi</taxon>
        <taxon>Fungi incertae sedis</taxon>
        <taxon>Chytridiomycota</taxon>
        <taxon>Chytridiomycota incertae sedis</taxon>
        <taxon>Chytridiomycetes</taxon>
        <taxon>Chytridiales</taxon>
        <taxon>Chytriomycetaceae</taxon>
        <taxon>Chytriomyces</taxon>
    </lineage>
</organism>
<reference evidence="10 11" key="1">
    <citation type="journal article" date="2019" name="Sci. Rep.">
        <title>Comparative genomics of chytrid fungi reveal insights into the obligate biotrophic and pathogenic lifestyle of Synchytrium endobioticum.</title>
        <authorList>
            <person name="van de Vossenberg B.T.L.H."/>
            <person name="Warris S."/>
            <person name="Nguyen H.D.T."/>
            <person name="van Gent-Pelzer M.P.E."/>
            <person name="Joly D.L."/>
            <person name="van de Geest H.C."/>
            <person name="Bonants P.J.M."/>
            <person name="Smith D.S."/>
            <person name="Levesque C.A."/>
            <person name="van der Lee T.A.J."/>
        </authorList>
    </citation>
    <scope>NUCLEOTIDE SEQUENCE [LARGE SCALE GENOMIC DNA]</scope>
    <source>
        <strain evidence="10 11">CBS 675.73</strain>
    </source>
</reference>
<evidence type="ECO:0000259" key="8">
    <source>
        <dbReference type="Pfam" id="PF12430"/>
    </source>
</evidence>
<feature type="domain" description="Abscisic acid G-protein coupled receptor-like" evidence="8">
    <location>
        <begin position="296"/>
        <end position="517"/>
    </location>
</feature>
<feature type="compositionally biased region" description="Low complexity" evidence="6">
    <location>
        <begin position="541"/>
        <end position="560"/>
    </location>
</feature>
<evidence type="ECO:0000313" key="11">
    <source>
        <dbReference type="Proteomes" id="UP000320333"/>
    </source>
</evidence>
<feature type="transmembrane region" description="Helical" evidence="7">
    <location>
        <begin position="303"/>
        <end position="321"/>
    </location>
</feature>
<evidence type="ECO:0000313" key="10">
    <source>
        <dbReference type="EMBL" id="TPX77192.1"/>
    </source>
</evidence>
<evidence type="ECO:0000256" key="2">
    <source>
        <dbReference type="ARBA" id="ARBA00022692"/>
    </source>
</evidence>
<keyword evidence="11" id="KW-1185">Reference proteome</keyword>
<feature type="transmembrane region" description="Helical" evidence="7">
    <location>
        <begin position="412"/>
        <end position="432"/>
    </location>
</feature>
<dbReference type="InterPro" id="IPR015672">
    <property type="entry name" value="GPHR/GTG"/>
</dbReference>
<feature type="transmembrane region" description="Helical" evidence="7">
    <location>
        <begin position="452"/>
        <end position="476"/>
    </location>
</feature>
<evidence type="ECO:0000256" key="7">
    <source>
        <dbReference type="SAM" id="Phobius"/>
    </source>
</evidence>
<comment type="caution">
    <text evidence="10">The sequence shown here is derived from an EMBL/GenBank/DDBJ whole genome shotgun (WGS) entry which is preliminary data.</text>
</comment>
<dbReference type="STRING" id="246404.A0A507FLR7"/>
<dbReference type="PANTHER" id="PTHR15948:SF0">
    <property type="entry name" value="GOLGI PH REGULATOR A-RELATED"/>
    <property type="match status" value="1"/>
</dbReference>
<keyword evidence="3 7" id="KW-1133">Transmembrane helix</keyword>
<dbReference type="Pfam" id="PF12430">
    <property type="entry name" value="ABA_GPCR"/>
    <property type="match status" value="1"/>
</dbReference>
<evidence type="ECO:0000256" key="5">
    <source>
        <dbReference type="SAM" id="Coils"/>
    </source>
</evidence>
<dbReference type="InterPro" id="IPR025969">
    <property type="entry name" value="ABA_GPCR_dom"/>
</dbReference>
<evidence type="ECO:0008006" key="12">
    <source>
        <dbReference type="Google" id="ProtNLM"/>
    </source>
</evidence>
<dbReference type="GO" id="GO:0016020">
    <property type="term" value="C:membrane"/>
    <property type="evidence" value="ECO:0007669"/>
    <property type="project" value="UniProtKB-SubCell"/>
</dbReference>
<evidence type="ECO:0000256" key="1">
    <source>
        <dbReference type="ARBA" id="ARBA00004141"/>
    </source>
</evidence>
<evidence type="ECO:0000256" key="6">
    <source>
        <dbReference type="SAM" id="MobiDB-lite"/>
    </source>
</evidence>
<accession>A0A507FLR7</accession>
<dbReference type="Proteomes" id="UP000320333">
    <property type="component" value="Unassembled WGS sequence"/>
</dbReference>
<dbReference type="EMBL" id="QEAP01000026">
    <property type="protein sequence ID" value="TPX77192.1"/>
    <property type="molecule type" value="Genomic_DNA"/>
</dbReference>
<protein>
    <recommendedName>
        <fullName evidence="12">Abscisic acid G-protein coupled receptor-like domain-containing protein</fullName>
    </recommendedName>
</protein>
<feature type="transmembrane region" description="Helical" evidence="7">
    <location>
        <begin position="116"/>
        <end position="135"/>
    </location>
</feature>
<evidence type="ECO:0000256" key="4">
    <source>
        <dbReference type="ARBA" id="ARBA00023136"/>
    </source>
</evidence>